<comment type="caution">
    <text evidence="1">The sequence shown here is derived from an EMBL/GenBank/DDBJ whole genome shotgun (WGS) entry which is preliminary data.</text>
</comment>
<sequence>MLGSVTEPFPRAAARAVVLMLSPSAQSDAVMTISRSLRKTCGIEGMGVLSGRVREWGLGALPGWVASRWKR</sequence>
<proteinExistence type="predicted"/>
<evidence type="ECO:0000313" key="1">
    <source>
        <dbReference type="EMBL" id="GAA0524385.1"/>
    </source>
</evidence>
<dbReference type="EMBL" id="BAAABZ010000016">
    <property type="protein sequence ID" value="GAA0524385.1"/>
    <property type="molecule type" value="Genomic_DNA"/>
</dbReference>
<keyword evidence="2" id="KW-1185">Reference proteome</keyword>
<dbReference type="Proteomes" id="UP001501576">
    <property type="component" value="Unassembled WGS sequence"/>
</dbReference>
<accession>A0ABN1CRH3</accession>
<gene>
    <name evidence="1" type="ORF">GCM10010390_28500</name>
</gene>
<evidence type="ECO:0000313" key="2">
    <source>
        <dbReference type="Proteomes" id="UP001501576"/>
    </source>
</evidence>
<protein>
    <submittedName>
        <fullName evidence="1">Uncharacterized protein</fullName>
    </submittedName>
</protein>
<reference evidence="1 2" key="1">
    <citation type="journal article" date="2019" name="Int. J. Syst. Evol. Microbiol.">
        <title>The Global Catalogue of Microorganisms (GCM) 10K type strain sequencing project: providing services to taxonomists for standard genome sequencing and annotation.</title>
        <authorList>
            <consortium name="The Broad Institute Genomics Platform"/>
            <consortium name="The Broad Institute Genome Sequencing Center for Infectious Disease"/>
            <person name="Wu L."/>
            <person name="Ma J."/>
        </authorList>
    </citation>
    <scope>NUCLEOTIDE SEQUENCE [LARGE SCALE GENOMIC DNA]</scope>
    <source>
        <strain evidence="1 2">JCM 5052</strain>
    </source>
</reference>
<name>A0ABN1CRH3_9ACTN</name>
<organism evidence="1 2">
    <name type="scientific">Streptomyces mordarskii</name>
    <dbReference type="NCBI Taxonomy" id="1226758"/>
    <lineage>
        <taxon>Bacteria</taxon>
        <taxon>Bacillati</taxon>
        <taxon>Actinomycetota</taxon>
        <taxon>Actinomycetes</taxon>
        <taxon>Kitasatosporales</taxon>
        <taxon>Streptomycetaceae</taxon>
        <taxon>Streptomyces</taxon>
    </lineage>
</organism>